<dbReference type="PROSITE" id="PS50103">
    <property type="entry name" value="ZF_C3H1"/>
    <property type="match status" value="4"/>
</dbReference>
<feature type="zinc finger region" description="C3H1-type" evidence="10">
    <location>
        <begin position="99"/>
        <end position="126"/>
    </location>
</feature>
<comment type="caution">
    <text evidence="15">The sequence shown here is derived from an EMBL/GenBank/DDBJ whole genome shotgun (WGS) entry which is preliminary data.</text>
</comment>
<organism evidence="15 16">
    <name type="scientific">Sparassis crispa</name>
    <dbReference type="NCBI Taxonomy" id="139825"/>
    <lineage>
        <taxon>Eukaryota</taxon>
        <taxon>Fungi</taxon>
        <taxon>Dikarya</taxon>
        <taxon>Basidiomycota</taxon>
        <taxon>Agaricomycotina</taxon>
        <taxon>Agaricomycetes</taxon>
        <taxon>Polyporales</taxon>
        <taxon>Sparassidaceae</taxon>
        <taxon>Sparassis</taxon>
    </lineage>
</organism>
<dbReference type="InterPro" id="IPR041367">
    <property type="entry name" value="Znf-CCCH_4"/>
</dbReference>
<dbReference type="STRING" id="139825.A0A401GVI3"/>
<dbReference type="GO" id="GO:0061630">
    <property type="term" value="F:ubiquitin protein ligase activity"/>
    <property type="evidence" value="ECO:0007669"/>
    <property type="project" value="UniProtKB-EC"/>
</dbReference>
<keyword evidence="5" id="KW-0677">Repeat</keyword>
<dbReference type="AlphaFoldDB" id="A0A401GVI3"/>
<dbReference type="PROSITE" id="PS00518">
    <property type="entry name" value="ZF_RING_1"/>
    <property type="match status" value="1"/>
</dbReference>
<dbReference type="Pfam" id="PF01485">
    <property type="entry name" value="IBR"/>
    <property type="match status" value="1"/>
</dbReference>
<dbReference type="PANTHER" id="PTHR11685">
    <property type="entry name" value="RBR FAMILY RING FINGER AND IBR DOMAIN-CONTAINING"/>
    <property type="match status" value="1"/>
</dbReference>
<evidence type="ECO:0000256" key="3">
    <source>
        <dbReference type="ARBA" id="ARBA00022679"/>
    </source>
</evidence>
<dbReference type="OrthoDB" id="1431934at2759"/>
<comment type="catalytic activity">
    <reaction evidence="1">
        <text>[E2 ubiquitin-conjugating enzyme]-S-ubiquitinyl-L-cysteine + [acceptor protein]-L-lysine = [E2 ubiquitin-conjugating enzyme]-L-cysteine + [acceptor protein]-N(6)-ubiquitinyl-L-lysine.</text>
        <dbReference type="EC" id="2.3.2.31"/>
    </reaction>
</comment>
<dbReference type="SMART" id="SM00360">
    <property type="entry name" value="RRM"/>
    <property type="match status" value="2"/>
</dbReference>
<proteinExistence type="predicted"/>
<evidence type="ECO:0000259" key="14">
    <source>
        <dbReference type="PROSITE" id="PS51873"/>
    </source>
</evidence>
<dbReference type="CDD" id="cd20335">
    <property type="entry name" value="BRcat_RBR"/>
    <property type="match status" value="1"/>
</dbReference>
<dbReference type="Gene3D" id="1.20.120.1750">
    <property type="match status" value="1"/>
</dbReference>
<evidence type="ECO:0000256" key="6">
    <source>
        <dbReference type="ARBA" id="ARBA00022771"/>
    </source>
</evidence>
<dbReference type="Pfam" id="PF00076">
    <property type="entry name" value="RRM_1"/>
    <property type="match status" value="1"/>
</dbReference>
<dbReference type="EMBL" id="BFAD01000009">
    <property type="protein sequence ID" value="GBE86216.1"/>
    <property type="molecule type" value="Genomic_DNA"/>
</dbReference>
<feature type="domain" description="C3H1-type" evidence="13">
    <location>
        <begin position="162"/>
        <end position="184"/>
    </location>
</feature>
<keyword evidence="6 10" id="KW-0863">Zinc-finger</keyword>
<accession>A0A401GVI3</accession>
<dbReference type="InterPro" id="IPR013083">
    <property type="entry name" value="Znf_RING/FYVE/PHD"/>
</dbReference>
<dbReference type="GO" id="GO:0003723">
    <property type="term" value="F:RNA binding"/>
    <property type="evidence" value="ECO:0007669"/>
    <property type="project" value="UniProtKB-UniRule"/>
</dbReference>
<dbReference type="GeneID" id="38783133"/>
<dbReference type="SUPFAM" id="SSF57850">
    <property type="entry name" value="RING/U-box"/>
    <property type="match status" value="2"/>
</dbReference>
<gene>
    <name evidence="15" type="ORF">SCP_0900950</name>
</gene>
<keyword evidence="3" id="KW-0808">Transferase</keyword>
<dbReference type="GO" id="GO:0008270">
    <property type="term" value="F:zinc ion binding"/>
    <property type="evidence" value="ECO:0007669"/>
    <property type="project" value="UniProtKB-KW"/>
</dbReference>
<keyword evidence="9" id="KW-0694">RNA-binding</keyword>
<name>A0A401GVI3_9APHY</name>
<dbReference type="Gene3D" id="3.30.40.10">
    <property type="entry name" value="Zinc/RING finger domain, C3HC4 (zinc finger)"/>
    <property type="match status" value="1"/>
</dbReference>
<keyword evidence="16" id="KW-1185">Reference proteome</keyword>
<evidence type="ECO:0000256" key="9">
    <source>
        <dbReference type="PROSITE-ProRule" id="PRU00176"/>
    </source>
</evidence>
<dbReference type="InterPro" id="IPR017907">
    <property type="entry name" value="Znf_RING_CS"/>
</dbReference>
<dbReference type="InterPro" id="IPR036855">
    <property type="entry name" value="Znf_CCCH_sf"/>
</dbReference>
<evidence type="ECO:0000259" key="13">
    <source>
        <dbReference type="PROSITE" id="PS50103"/>
    </source>
</evidence>
<dbReference type="InterPro" id="IPR031127">
    <property type="entry name" value="E3_UB_ligase_RBR"/>
</dbReference>
<evidence type="ECO:0000313" key="16">
    <source>
        <dbReference type="Proteomes" id="UP000287166"/>
    </source>
</evidence>
<feature type="zinc finger region" description="C3H1-type" evidence="10">
    <location>
        <begin position="2"/>
        <end position="29"/>
    </location>
</feature>
<evidence type="ECO:0000256" key="4">
    <source>
        <dbReference type="ARBA" id="ARBA00022723"/>
    </source>
</evidence>
<evidence type="ECO:0000259" key="12">
    <source>
        <dbReference type="PROSITE" id="PS50102"/>
    </source>
</evidence>
<evidence type="ECO:0000256" key="2">
    <source>
        <dbReference type="ARBA" id="ARBA00012251"/>
    </source>
</evidence>
<dbReference type="PROSITE" id="PS50102">
    <property type="entry name" value="RRM"/>
    <property type="match status" value="2"/>
</dbReference>
<reference evidence="15 16" key="1">
    <citation type="journal article" date="2018" name="Sci. Rep.">
        <title>Genome sequence of the cauliflower mushroom Sparassis crispa (Hanabiratake) and its association with beneficial usage.</title>
        <authorList>
            <person name="Kiyama R."/>
            <person name="Furutani Y."/>
            <person name="Kawaguchi K."/>
            <person name="Nakanishi T."/>
        </authorList>
    </citation>
    <scope>NUCLEOTIDE SEQUENCE [LARGE SCALE GENOMIC DNA]</scope>
</reference>
<feature type="domain" description="C3H1-type" evidence="13">
    <location>
        <begin position="2"/>
        <end position="29"/>
    </location>
</feature>
<dbReference type="Pfam" id="PF14608">
    <property type="entry name" value="zf-CCCH_2"/>
    <property type="match status" value="3"/>
</dbReference>
<dbReference type="SMART" id="SM00184">
    <property type="entry name" value="RING"/>
    <property type="match status" value="1"/>
</dbReference>
<feature type="zinc finger region" description="C3H1-type" evidence="10">
    <location>
        <begin position="162"/>
        <end position="184"/>
    </location>
</feature>
<keyword evidence="4 10" id="KW-0479">Metal-binding</keyword>
<dbReference type="InParanoid" id="A0A401GVI3"/>
<keyword evidence="8 10" id="KW-0862">Zinc</keyword>
<feature type="domain" description="RRM" evidence="12">
    <location>
        <begin position="278"/>
        <end position="354"/>
    </location>
</feature>
<dbReference type="InterPro" id="IPR035979">
    <property type="entry name" value="RBD_domain_sf"/>
</dbReference>
<dbReference type="EC" id="2.3.2.31" evidence="2"/>
<dbReference type="CDD" id="cd22585">
    <property type="entry name" value="Rcat_RBR_DEAH12-like"/>
    <property type="match status" value="1"/>
</dbReference>
<dbReference type="Pfam" id="PF18044">
    <property type="entry name" value="zf-CCCH_4"/>
    <property type="match status" value="1"/>
</dbReference>
<feature type="domain" description="C3H1-type" evidence="13">
    <location>
        <begin position="45"/>
        <end position="72"/>
    </location>
</feature>
<dbReference type="Proteomes" id="UP000287166">
    <property type="component" value="Unassembled WGS sequence"/>
</dbReference>
<sequence length="957" mass="103906">MDSRSPICSFYLRNGCARGQQCRFYHPPNTIAHAPLTLAPSTFSTNANRLCVHFVRGDCRFGDRCRDRHVVPDSPAAELKSPILISPVSSKVTPTDKYIDDAAICLYFRQGSCRFGDQCRLLHTPEALKTASLLSISSTGLQPSNEQSWSASKAGKVSVFGPCKFFVQGRCTQGAACLFPHVAPVQPAPVEIKTNSTSGAARYAPSATAITEDAADENHSQDDLPSNSQIALTFSDPRNVHSTGSGEDSIISRQFLGCSVQFSSGASIDSVITAFESPRIIISNLPLTMTQAELIELTERHGDLKTANLTERVSAATATALVEYTSPDHASMAVKKLDGKKLGALKLSVRLDLRRGASGAAVLQSNKVKLTWFAPSRVAWAHFDSISAAKAVAQRINGQEYDGRKVSATFQTPSPFQRTSFAVELKGLPVHVTQTRLSRWCLTGSLKIGQLSYDEQASLEEIQSLLRRHGALDAFDVLPNLTASRTKITAFAQFGTAEAAADAVNALHRKSQAFLRYSTIYLDVVHAVKGVLPKAQYVVIKEDLERLCATLEGCKMRFYDRGDAGELLDSVGYRIYGANAKAIGRAKLQLDRLLDGEILISDVTTGGALWDEYFQSSDGRTFLDTCDEVGIFVKTDPRTRVVRLFGPSNARSQARARILVRLAIIKGQRHSIPLERGILPEVMNRMHALQEAAGSAELSLNVVARTLVVRGDDVHVERVRRAVASLSSSSGVLSDDACCPVCFCDVSDPSVLPCGHSYCRSCLQLLLLSSAGPDFSLSSLVCIQSVDRDSQQVACGNAIPTSVLRDLLSPPEETRLLTAAFLAHIHARPDEFHYCPTPDCEVVYRTGRAGAVLQCPVCVARICPACHCEFHEGMSCAEYHDNVSGGHEAYNKWRLENGIKPCPKCKADLQKNGGCNHIKCVRCGTHMCWVCMETFSDSGTGGGVYEHMRRAHGGIGA</sequence>
<dbReference type="GO" id="GO:0016567">
    <property type="term" value="P:protein ubiquitination"/>
    <property type="evidence" value="ECO:0007669"/>
    <property type="project" value="InterPro"/>
</dbReference>
<feature type="domain" description="RRM" evidence="12">
    <location>
        <begin position="444"/>
        <end position="527"/>
    </location>
</feature>
<evidence type="ECO:0000256" key="1">
    <source>
        <dbReference type="ARBA" id="ARBA00001798"/>
    </source>
</evidence>
<dbReference type="SMART" id="SM00356">
    <property type="entry name" value="ZnF_C3H1"/>
    <property type="match status" value="4"/>
</dbReference>
<evidence type="ECO:0000256" key="10">
    <source>
        <dbReference type="PROSITE-ProRule" id="PRU00723"/>
    </source>
</evidence>
<evidence type="ECO:0000256" key="5">
    <source>
        <dbReference type="ARBA" id="ARBA00022737"/>
    </source>
</evidence>
<feature type="domain" description="RING-type" evidence="14">
    <location>
        <begin position="735"/>
        <end position="951"/>
    </location>
</feature>
<feature type="domain" description="C3H1-type" evidence="13">
    <location>
        <begin position="99"/>
        <end position="126"/>
    </location>
</feature>
<dbReference type="InterPro" id="IPR001841">
    <property type="entry name" value="Znf_RING"/>
</dbReference>
<dbReference type="SUPFAM" id="SSF90229">
    <property type="entry name" value="CCCH zinc finger"/>
    <property type="match status" value="1"/>
</dbReference>
<evidence type="ECO:0000256" key="8">
    <source>
        <dbReference type="ARBA" id="ARBA00022833"/>
    </source>
</evidence>
<protein>
    <recommendedName>
        <fullName evidence="2">RBR-type E3 ubiquitin transferase</fullName>
        <ecNumber evidence="2">2.3.2.31</ecNumber>
    </recommendedName>
</protein>
<dbReference type="PROSITE" id="PS50089">
    <property type="entry name" value="ZF_RING_2"/>
    <property type="match status" value="1"/>
</dbReference>
<feature type="domain" description="RING-type" evidence="11">
    <location>
        <begin position="739"/>
        <end position="782"/>
    </location>
</feature>
<dbReference type="InterPro" id="IPR044066">
    <property type="entry name" value="TRIAD_supradom"/>
</dbReference>
<dbReference type="InterPro" id="IPR002867">
    <property type="entry name" value="IBR_dom"/>
</dbReference>
<dbReference type="InterPro" id="IPR000504">
    <property type="entry name" value="RRM_dom"/>
</dbReference>
<dbReference type="InterPro" id="IPR027370">
    <property type="entry name" value="Znf-RING_euk"/>
</dbReference>
<dbReference type="InterPro" id="IPR000571">
    <property type="entry name" value="Znf_CCCH"/>
</dbReference>
<feature type="zinc finger region" description="C3H1-type" evidence="10">
    <location>
        <begin position="45"/>
        <end position="72"/>
    </location>
</feature>
<dbReference type="Pfam" id="PF13445">
    <property type="entry name" value="zf-RING_UBOX"/>
    <property type="match status" value="1"/>
</dbReference>
<dbReference type="SUPFAM" id="SSF54928">
    <property type="entry name" value="RNA-binding domain, RBD"/>
    <property type="match status" value="2"/>
</dbReference>
<evidence type="ECO:0000313" key="15">
    <source>
        <dbReference type="EMBL" id="GBE86216.1"/>
    </source>
</evidence>
<dbReference type="Gene3D" id="3.30.1370.210">
    <property type="match status" value="1"/>
</dbReference>
<evidence type="ECO:0000259" key="11">
    <source>
        <dbReference type="PROSITE" id="PS50089"/>
    </source>
</evidence>
<dbReference type="InterPro" id="IPR012677">
    <property type="entry name" value="Nucleotide-bd_a/b_plait_sf"/>
</dbReference>
<keyword evidence="7" id="KW-0833">Ubl conjugation pathway</keyword>
<evidence type="ECO:0000256" key="7">
    <source>
        <dbReference type="ARBA" id="ARBA00022786"/>
    </source>
</evidence>
<dbReference type="Gene3D" id="4.10.1000.10">
    <property type="entry name" value="Zinc finger, CCCH-type"/>
    <property type="match status" value="1"/>
</dbReference>
<dbReference type="Gene3D" id="3.30.70.330">
    <property type="match status" value="1"/>
</dbReference>
<dbReference type="RefSeq" id="XP_027617129.1">
    <property type="nucleotide sequence ID" value="XM_027761328.1"/>
</dbReference>
<dbReference type="Pfam" id="PF22191">
    <property type="entry name" value="IBR_1"/>
    <property type="match status" value="1"/>
</dbReference>
<dbReference type="PROSITE" id="PS51873">
    <property type="entry name" value="TRIAD"/>
    <property type="match status" value="1"/>
</dbReference>